<evidence type="ECO:0000256" key="1">
    <source>
        <dbReference type="SAM" id="MobiDB-lite"/>
    </source>
</evidence>
<accession>A0AAE0U832</accession>
<evidence type="ECO:0000313" key="3">
    <source>
        <dbReference type="Proteomes" id="UP001285441"/>
    </source>
</evidence>
<evidence type="ECO:0000313" key="2">
    <source>
        <dbReference type="EMBL" id="KAK3394060.1"/>
    </source>
</evidence>
<feature type="region of interest" description="Disordered" evidence="1">
    <location>
        <begin position="76"/>
        <end position="133"/>
    </location>
</feature>
<feature type="region of interest" description="Disordered" evidence="1">
    <location>
        <begin position="203"/>
        <end position="222"/>
    </location>
</feature>
<reference evidence="2" key="1">
    <citation type="journal article" date="2023" name="Mol. Phylogenet. Evol.">
        <title>Genome-scale phylogeny and comparative genomics of the fungal order Sordariales.</title>
        <authorList>
            <person name="Hensen N."/>
            <person name="Bonometti L."/>
            <person name="Westerberg I."/>
            <person name="Brannstrom I.O."/>
            <person name="Guillou S."/>
            <person name="Cros-Aarteil S."/>
            <person name="Calhoun S."/>
            <person name="Haridas S."/>
            <person name="Kuo A."/>
            <person name="Mondo S."/>
            <person name="Pangilinan J."/>
            <person name="Riley R."/>
            <person name="LaButti K."/>
            <person name="Andreopoulos B."/>
            <person name="Lipzen A."/>
            <person name="Chen C."/>
            <person name="Yan M."/>
            <person name="Daum C."/>
            <person name="Ng V."/>
            <person name="Clum A."/>
            <person name="Steindorff A."/>
            <person name="Ohm R.A."/>
            <person name="Martin F."/>
            <person name="Silar P."/>
            <person name="Natvig D.O."/>
            <person name="Lalanne C."/>
            <person name="Gautier V."/>
            <person name="Ament-Velasquez S.L."/>
            <person name="Kruys A."/>
            <person name="Hutchinson M.I."/>
            <person name="Powell A.J."/>
            <person name="Barry K."/>
            <person name="Miller A.N."/>
            <person name="Grigoriev I.V."/>
            <person name="Debuchy R."/>
            <person name="Gladieux P."/>
            <person name="Hiltunen Thoren M."/>
            <person name="Johannesson H."/>
        </authorList>
    </citation>
    <scope>NUCLEOTIDE SEQUENCE</scope>
    <source>
        <strain evidence="2">CBS 232.78</strain>
    </source>
</reference>
<protein>
    <submittedName>
        <fullName evidence="2">Uncharacterized protein</fullName>
    </submittedName>
</protein>
<dbReference type="Proteomes" id="UP001285441">
    <property type="component" value="Unassembled WGS sequence"/>
</dbReference>
<keyword evidence="3" id="KW-1185">Reference proteome</keyword>
<name>A0AAE0U832_9PEZI</name>
<dbReference type="EMBL" id="JAULSW010000001">
    <property type="protein sequence ID" value="KAK3394060.1"/>
    <property type="molecule type" value="Genomic_DNA"/>
</dbReference>
<organism evidence="2 3">
    <name type="scientific">Podospora didyma</name>
    <dbReference type="NCBI Taxonomy" id="330526"/>
    <lineage>
        <taxon>Eukaryota</taxon>
        <taxon>Fungi</taxon>
        <taxon>Dikarya</taxon>
        <taxon>Ascomycota</taxon>
        <taxon>Pezizomycotina</taxon>
        <taxon>Sordariomycetes</taxon>
        <taxon>Sordariomycetidae</taxon>
        <taxon>Sordariales</taxon>
        <taxon>Podosporaceae</taxon>
        <taxon>Podospora</taxon>
    </lineage>
</organism>
<reference evidence="2" key="2">
    <citation type="submission" date="2023-06" db="EMBL/GenBank/DDBJ databases">
        <authorList>
            <consortium name="Lawrence Berkeley National Laboratory"/>
            <person name="Haridas S."/>
            <person name="Hensen N."/>
            <person name="Bonometti L."/>
            <person name="Westerberg I."/>
            <person name="Brannstrom I.O."/>
            <person name="Guillou S."/>
            <person name="Cros-Aarteil S."/>
            <person name="Calhoun S."/>
            <person name="Kuo A."/>
            <person name="Mondo S."/>
            <person name="Pangilinan J."/>
            <person name="Riley R."/>
            <person name="LaButti K."/>
            <person name="Andreopoulos B."/>
            <person name="Lipzen A."/>
            <person name="Chen C."/>
            <person name="Yanf M."/>
            <person name="Daum C."/>
            <person name="Ng V."/>
            <person name="Clum A."/>
            <person name="Steindorff A."/>
            <person name="Ohm R."/>
            <person name="Martin F."/>
            <person name="Silar P."/>
            <person name="Natvig D."/>
            <person name="Lalanne C."/>
            <person name="Gautier V."/>
            <person name="Ament-velasquez S.L."/>
            <person name="Kruys A."/>
            <person name="Hutchinson M.I."/>
            <person name="Powell A.J."/>
            <person name="Barry K."/>
            <person name="Miller A.N."/>
            <person name="Grigoriev I.V."/>
            <person name="Debuchy R."/>
            <person name="Gladieux P."/>
            <person name="Thoren M.H."/>
            <person name="Johannesson H."/>
        </authorList>
    </citation>
    <scope>NUCLEOTIDE SEQUENCE</scope>
    <source>
        <strain evidence="2">CBS 232.78</strain>
    </source>
</reference>
<gene>
    <name evidence="2" type="ORF">B0H63DRAFT_459852</name>
</gene>
<sequence length="360" mass="39060">MYGTSSSTSVPKAMIITTLPVGTLVQKLRAVLVSQVAALQGGLADVHAKIQWCLENISIARVFDIEGLWEVLGELDPTAPAPDSEPMSNQQPTHDVPFPHHPPPLAEVPPKSHEADETLDNSGEHDTTEISPPDIIIVTHMSTLLNTLFTDRDKPAAHNTMVLLSSRLNRLSRSGPLIMLLNSTTSSSSGMFNDDGTTTAMGMESRNAPPPPPPRLSFNERTPRASEASLRSIFSPPAAPVPRQGYSARHNNRPSFGLVFTQLLDLHLLCTRVPRTRADAAAATENTAVVGRTLHFAWVVEVLLDDLGVCSTSDHQASTILRQSREQRWGAVDVDDSGGRIVDAIRPSEKHVRRKKGLNG</sequence>
<dbReference type="AlphaFoldDB" id="A0AAE0U832"/>
<feature type="compositionally biased region" description="Basic and acidic residues" evidence="1">
    <location>
        <begin position="110"/>
        <end position="128"/>
    </location>
</feature>
<proteinExistence type="predicted"/>
<comment type="caution">
    <text evidence="2">The sequence shown here is derived from an EMBL/GenBank/DDBJ whole genome shotgun (WGS) entry which is preliminary data.</text>
</comment>